<reference evidence="1 2" key="1">
    <citation type="journal article" date="2023" name="G3 (Bethesda)">
        <title>A haplotype-resolved chromosome-scale genome for Quercus rubra L. provides insights into the genetics of adaptive traits for red oak species.</title>
        <authorList>
            <person name="Kapoor B."/>
            <person name="Jenkins J."/>
            <person name="Schmutz J."/>
            <person name="Zhebentyayeva T."/>
            <person name="Kuelheim C."/>
            <person name="Coggeshall M."/>
            <person name="Heim C."/>
            <person name="Lasky J.R."/>
            <person name="Leites L."/>
            <person name="Islam-Faridi N."/>
            <person name="Romero-Severson J."/>
            <person name="DeLeo V.L."/>
            <person name="Lucas S.M."/>
            <person name="Lazic D."/>
            <person name="Gailing O."/>
            <person name="Carlson J."/>
            <person name="Staton M."/>
        </authorList>
    </citation>
    <scope>NUCLEOTIDE SEQUENCE [LARGE SCALE GENOMIC DNA]</scope>
    <source>
        <strain evidence="1">Pseudo-F2</strain>
    </source>
</reference>
<protein>
    <submittedName>
        <fullName evidence="1">Uncharacterized protein</fullName>
    </submittedName>
</protein>
<organism evidence="1 2">
    <name type="scientific">Quercus rubra</name>
    <name type="common">Northern red oak</name>
    <name type="synonym">Quercus borealis</name>
    <dbReference type="NCBI Taxonomy" id="3512"/>
    <lineage>
        <taxon>Eukaryota</taxon>
        <taxon>Viridiplantae</taxon>
        <taxon>Streptophyta</taxon>
        <taxon>Embryophyta</taxon>
        <taxon>Tracheophyta</taxon>
        <taxon>Spermatophyta</taxon>
        <taxon>Magnoliopsida</taxon>
        <taxon>eudicotyledons</taxon>
        <taxon>Gunneridae</taxon>
        <taxon>Pentapetalae</taxon>
        <taxon>rosids</taxon>
        <taxon>fabids</taxon>
        <taxon>Fagales</taxon>
        <taxon>Fagaceae</taxon>
        <taxon>Quercus</taxon>
    </lineage>
</organism>
<comment type="caution">
    <text evidence="1">The sequence shown here is derived from an EMBL/GenBank/DDBJ whole genome shotgun (WGS) entry which is preliminary data.</text>
</comment>
<dbReference type="AlphaFoldDB" id="A0AAN7E3C2"/>
<accession>A0AAN7E3C2</accession>
<dbReference type="EMBL" id="JAXUIC010000011">
    <property type="protein sequence ID" value="KAK4562435.1"/>
    <property type="molecule type" value="Genomic_DNA"/>
</dbReference>
<sequence length="83" mass="9522">MAIQEKSPNSNHQYVGRGSFIGKNMVCSERGFPLLQSLLLSNLYYLEEWRVEQGAMPSLFCLEIEFCDSLKMILDGLRFITTL</sequence>
<dbReference type="PANTHER" id="PTHR15140">
    <property type="entry name" value="TUBULIN-SPECIFIC CHAPERONE E"/>
    <property type="match status" value="1"/>
</dbReference>
<name>A0AAN7E3C2_QUERU</name>
<keyword evidence="2" id="KW-1185">Reference proteome</keyword>
<dbReference type="Proteomes" id="UP001324115">
    <property type="component" value="Unassembled WGS sequence"/>
</dbReference>
<dbReference type="InterPro" id="IPR032675">
    <property type="entry name" value="LRR_dom_sf"/>
</dbReference>
<gene>
    <name evidence="1" type="ORF">RGQ29_005073</name>
</gene>
<evidence type="ECO:0000313" key="2">
    <source>
        <dbReference type="Proteomes" id="UP001324115"/>
    </source>
</evidence>
<evidence type="ECO:0000313" key="1">
    <source>
        <dbReference type="EMBL" id="KAK4562435.1"/>
    </source>
</evidence>
<proteinExistence type="predicted"/>
<dbReference type="EMBL" id="JAXUIC010000011">
    <property type="protein sequence ID" value="KAK4562436.1"/>
    <property type="molecule type" value="Genomic_DNA"/>
</dbReference>
<dbReference type="Gene3D" id="3.80.10.10">
    <property type="entry name" value="Ribonuclease Inhibitor"/>
    <property type="match status" value="1"/>
</dbReference>
<dbReference type="PANTHER" id="PTHR15140:SF37">
    <property type="entry name" value="UBIQUITIN-LIKE DOMAIN-CONTAINING PROTEIN"/>
    <property type="match status" value="1"/>
</dbReference>